<reference evidence="1 2" key="1">
    <citation type="submission" date="2018-03" db="EMBL/GenBank/DDBJ databases">
        <title>Aerobic endospore-forming bacteria genome sequencing and assembly.</title>
        <authorList>
            <person name="Cavalcante D.A."/>
            <person name="Driks A."/>
            <person name="Putonti C."/>
            <person name="De-Souza M.T."/>
        </authorList>
    </citation>
    <scope>NUCLEOTIDE SEQUENCE [LARGE SCALE GENOMIC DNA]</scope>
    <source>
        <strain evidence="1 2">SDF0028</strain>
    </source>
</reference>
<comment type="caution">
    <text evidence="1">The sequence shown here is derived from an EMBL/GenBank/DDBJ whole genome shotgun (WGS) entry which is preliminary data.</text>
</comment>
<sequence length="111" mass="12916">MNIQIKSLYDLQYGHIILPSELIANAKLPNYEHVKFFTNYDGLVVECLCTTDDGSKVTFNYYFDDQDMLKKLIMFDGLESEILFDREQEIKKLRNEISVGQLVSNKLLSIK</sequence>
<evidence type="ECO:0000313" key="1">
    <source>
        <dbReference type="EMBL" id="TQR46386.1"/>
    </source>
</evidence>
<proteinExistence type="predicted"/>
<keyword evidence="2" id="KW-1185">Reference proteome</keyword>
<dbReference type="EMBL" id="SADY01000001">
    <property type="protein sequence ID" value="TQR46386.1"/>
    <property type="molecule type" value="Genomic_DNA"/>
</dbReference>
<accession>A0ABY3B0I7</accession>
<name>A0ABY3B0I7_PAEPP</name>
<gene>
    <name evidence="1" type="ORF">C7Y44_01495</name>
</gene>
<organism evidence="1 2">
    <name type="scientific">Paenibacillus popilliae</name>
    <name type="common">Bacillus popilliae</name>
    <dbReference type="NCBI Taxonomy" id="78057"/>
    <lineage>
        <taxon>Bacteria</taxon>
        <taxon>Bacillati</taxon>
        <taxon>Bacillota</taxon>
        <taxon>Bacilli</taxon>
        <taxon>Bacillales</taxon>
        <taxon>Paenibacillaceae</taxon>
        <taxon>Paenibacillus</taxon>
    </lineage>
</organism>
<evidence type="ECO:0000313" key="2">
    <source>
        <dbReference type="Proteomes" id="UP000316208"/>
    </source>
</evidence>
<protein>
    <submittedName>
        <fullName evidence="1">Uncharacterized protein</fullName>
    </submittedName>
</protein>
<dbReference type="Proteomes" id="UP000316208">
    <property type="component" value="Unassembled WGS sequence"/>
</dbReference>
<dbReference type="RefSeq" id="WP_142542381.1">
    <property type="nucleotide sequence ID" value="NZ_SADY01000001.1"/>
</dbReference>